<reference evidence="2 3" key="1">
    <citation type="submission" date="2020-08" db="EMBL/GenBank/DDBJ databases">
        <title>Novel species isolated from subtropical streams in China.</title>
        <authorList>
            <person name="Lu H."/>
        </authorList>
    </citation>
    <scope>NUCLEOTIDE SEQUENCE [LARGE SCALE GENOMIC DNA]</scope>
    <source>
        <strain evidence="2 3">NL8W</strain>
    </source>
</reference>
<dbReference type="PANTHER" id="PTHR43792">
    <property type="entry name" value="GNAT FAMILY, PUTATIVE (AFU_ORTHOLOGUE AFUA_3G00765)-RELATED-RELATED"/>
    <property type="match status" value="1"/>
</dbReference>
<dbReference type="SUPFAM" id="SSF55729">
    <property type="entry name" value="Acyl-CoA N-acyltransferases (Nat)"/>
    <property type="match status" value="1"/>
</dbReference>
<organism evidence="2 3">
    <name type="scientific">Undibacterium umbellatum</name>
    <dbReference type="NCBI Taxonomy" id="2762300"/>
    <lineage>
        <taxon>Bacteria</taxon>
        <taxon>Pseudomonadati</taxon>
        <taxon>Pseudomonadota</taxon>
        <taxon>Betaproteobacteria</taxon>
        <taxon>Burkholderiales</taxon>
        <taxon>Oxalobacteraceae</taxon>
        <taxon>Undibacterium</taxon>
    </lineage>
</organism>
<feature type="domain" description="N-acetyltransferase" evidence="1">
    <location>
        <begin position="15"/>
        <end position="177"/>
    </location>
</feature>
<protein>
    <submittedName>
        <fullName evidence="2">GNAT family N-acetyltransferase</fullName>
    </submittedName>
</protein>
<dbReference type="PROSITE" id="PS51186">
    <property type="entry name" value="GNAT"/>
    <property type="match status" value="1"/>
</dbReference>
<evidence type="ECO:0000259" key="1">
    <source>
        <dbReference type="PROSITE" id="PS51186"/>
    </source>
</evidence>
<dbReference type="PANTHER" id="PTHR43792:SF1">
    <property type="entry name" value="N-ACETYLTRANSFERASE DOMAIN-CONTAINING PROTEIN"/>
    <property type="match status" value="1"/>
</dbReference>
<proteinExistence type="predicted"/>
<keyword evidence="3" id="KW-1185">Reference proteome</keyword>
<dbReference type="Pfam" id="PF13302">
    <property type="entry name" value="Acetyltransf_3"/>
    <property type="match status" value="1"/>
</dbReference>
<evidence type="ECO:0000313" key="3">
    <source>
        <dbReference type="Proteomes" id="UP000646911"/>
    </source>
</evidence>
<dbReference type="EMBL" id="JACOFX010000002">
    <property type="protein sequence ID" value="MBC3907421.1"/>
    <property type="molecule type" value="Genomic_DNA"/>
</dbReference>
<dbReference type="Proteomes" id="UP000646911">
    <property type="component" value="Unassembled WGS sequence"/>
</dbReference>
<evidence type="ECO:0000313" key="2">
    <source>
        <dbReference type="EMBL" id="MBC3907421.1"/>
    </source>
</evidence>
<accession>A0ABR6Z770</accession>
<dbReference type="InterPro" id="IPR016181">
    <property type="entry name" value="Acyl_CoA_acyltransferase"/>
</dbReference>
<dbReference type="Gene3D" id="3.40.630.30">
    <property type="match status" value="1"/>
</dbReference>
<gene>
    <name evidence="2" type="ORF">H8L47_07585</name>
</gene>
<sequence length="184" mass="20549">MINFSSLSPLKTERLLLRKLERSDIDSAAIIHGDPATNIHNPTGPRSRETTRVLLDDWVSAWERQHFGYWTVCSIDVPERVLGFGGVMRKQIGDFSGLNIYFRFAADTWGKGYATEMAKAALHAAFVVLAEDAVYGLVRPANTPSRRTLEKIGMQLYAEVEDVPGEAASLIYRITRTDYLAAQS</sequence>
<name>A0ABR6Z770_9BURK</name>
<comment type="caution">
    <text evidence="2">The sequence shown here is derived from an EMBL/GenBank/DDBJ whole genome shotgun (WGS) entry which is preliminary data.</text>
</comment>
<dbReference type="RefSeq" id="WP_186952950.1">
    <property type="nucleotide sequence ID" value="NZ_JACOFX010000002.1"/>
</dbReference>
<dbReference type="InterPro" id="IPR051531">
    <property type="entry name" value="N-acetyltransferase"/>
</dbReference>
<dbReference type="InterPro" id="IPR000182">
    <property type="entry name" value="GNAT_dom"/>
</dbReference>